<reference evidence="2 3" key="1">
    <citation type="journal article" date="2021" name="Elife">
        <title>Chloroplast acquisition without the gene transfer in kleptoplastic sea slugs, Plakobranchus ocellatus.</title>
        <authorList>
            <person name="Maeda T."/>
            <person name="Takahashi S."/>
            <person name="Yoshida T."/>
            <person name="Shimamura S."/>
            <person name="Takaki Y."/>
            <person name="Nagai Y."/>
            <person name="Toyoda A."/>
            <person name="Suzuki Y."/>
            <person name="Arimoto A."/>
            <person name="Ishii H."/>
            <person name="Satoh N."/>
            <person name="Nishiyama T."/>
            <person name="Hasebe M."/>
            <person name="Maruyama T."/>
            <person name="Minagawa J."/>
            <person name="Obokata J."/>
            <person name="Shigenobu S."/>
        </authorList>
    </citation>
    <scope>NUCLEOTIDE SEQUENCE [LARGE SCALE GENOMIC DNA]</scope>
</reference>
<evidence type="ECO:0000256" key="1">
    <source>
        <dbReference type="SAM" id="MobiDB-lite"/>
    </source>
</evidence>
<name>A0AAV4IZ77_9GAST</name>
<dbReference type="AlphaFoldDB" id="A0AAV4IZ77"/>
<comment type="caution">
    <text evidence="2">The sequence shown here is derived from an EMBL/GenBank/DDBJ whole genome shotgun (WGS) entry which is preliminary data.</text>
</comment>
<accession>A0AAV4IZ77</accession>
<dbReference type="Proteomes" id="UP000762676">
    <property type="component" value="Unassembled WGS sequence"/>
</dbReference>
<sequence>MEIRCYRRLLGISYKEYISNEEVRGRIENAIGPHVDLLIIIRQRKLMSFTRSSGLAKSIMQGKPTVNKGRNAEETLGRQHQRIDRT</sequence>
<protein>
    <submittedName>
        <fullName evidence="2">Uncharacterized protein</fullName>
    </submittedName>
</protein>
<gene>
    <name evidence="2" type="ORF">ElyMa_006778100</name>
</gene>
<feature type="compositionally biased region" description="Basic and acidic residues" evidence="1">
    <location>
        <begin position="70"/>
        <end position="86"/>
    </location>
</feature>
<keyword evidence="3" id="KW-1185">Reference proteome</keyword>
<dbReference type="EMBL" id="BMAT01013585">
    <property type="protein sequence ID" value="GFS15737.1"/>
    <property type="molecule type" value="Genomic_DNA"/>
</dbReference>
<evidence type="ECO:0000313" key="2">
    <source>
        <dbReference type="EMBL" id="GFS15737.1"/>
    </source>
</evidence>
<organism evidence="2 3">
    <name type="scientific">Elysia marginata</name>
    <dbReference type="NCBI Taxonomy" id="1093978"/>
    <lineage>
        <taxon>Eukaryota</taxon>
        <taxon>Metazoa</taxon>
        <taxon>Spiralia</taxon>
        <taxon>Lophotrochozoa</taxon>
        <taxon>Mollusca</taxon>
        <taxon>Gastropoda</taxon>
        <taxon>Heterobranchia</taxon>
        <taxon>Euthyneura</taxon>
        <taxon>Panpulmonata</taxon>
        <taxon>Sacoglossa</taxon>
        <taxon>Placobranchoidea</taxon>
        <taxon>Plakobranchidae</taxon>
        <taxon>Elysia</taxon>
    </lineage>
</organism>
<proteinExistence type="predicted"/>
<feature type="region of interest" description="Disordered" evidence="1">
    <location>
        <begin position="62"/>
        <end position="86"/>
    </location>
</feature>
<evidence type="ECO:0000313" key="3">
    <source>
        <dbReference type="Proteomes" id="UP000762676"/>
    </source>
</evidence>